<dbReference type="Pfam" id="PF06738">
    <property type="entry name" value="ThrE"/>
    <property type="match status" value="1"/>
</dbReference>
<keyword evidence="5" id="KW-1185">Reference proteome</keyword>
<proteinExistence type="inferred from homology"/>
<feature type="transmembrane region" description="Helical" evidence="2">
    <location>
        <begin position="234"/>
        <end position="254"/>
    </location>
</feature>
<keyword evidence="2" id="KW-1133">Transmembrane helix</keyword>
<keyword evidence="2" id="KW-0812">Transmembrane</keyword>
<evidence type="ECO:0000256" key="1">
    <source>
        <dbReference type="ARBA" id="ARBA00034125"/>
    </source>
</evidence>
<feature type="transmembrane region" description="Helical" evidence="2">
    <location>
        <begin position="121"/>
        <end position="140"/>
    </location>
</feature>
<feature type="transmembrane region" description="Helical" evidence="2">
    <location>
        <begin position="146"/>
        <end position="165"/>
    </location>
</feature>
<organism evidence="4 5">
    <name type="scientific">Streptomyces cyanogenus</name>
    <dbReference type="NCBI Taxonomy" id="80860"/>
    <lineage>
        <taxon>Bacteria</taxon>
        <taxon>Bacillati</taxon>
        <taxon>Actinomycetota</taxon>
        <taxon>Actinomycetes</taxon>
        <taxon>Kitasatosporales</taxon>
        <taxon>Streptomycetaceae</taxon>
        <taxon>Streptomyces</taxon>
    </lineage>
</organism>
<dbReference type="RefSeq" id="WP_208035325.1">
    <property type="nucleotide sequence ID" value="NZ_CP071839.1"/>
</dbReference>
<sequence>MGHPAAGLDDLTAFLARLTALLLRSSGEGAYSIERAVHTSARAFGGEASVVLVPEAAVLSIVTADGRMRTVCVHGFPEVIRLDQAAGLKPLLADVEAGKVKVAEADRRLARIEAAPPPYPWWLKFLGVLLFSLGFAPLVQPTWYEITTTAVLGAIAAALVVAAVHAPRLSKVLPLVVSAVVSVVTIEVFTGDPAHGGPVLLMLPALFYFIPGDFLSASTTELAVGLITTGAIRLVYSIFLLVQLYLGVLLGVFVTGTPLNALFDTAARADLPKWALIPGGIAFTAGTVLAFAIPHRFFGTLLVLVYATVGVQSLFTKLIRETGGTFVAAVVLAAAANLLDRNPARPPRLILILPGFFTLTVGSLGLRGLTTLAGGYVIEGFQDLQKLITIVTAIAIGLVVGMALTNARNTTRTTSRHAPSTPQRPP</sequence>
<evidence type="ECO:0000256" key="2">
    <source>
        <dbReference type="SAM" id="Phobius"/>
    </source>
</evidence>
<dbReference type="InterPro" id="IPR051361">
    <property type="entry name" value="ThrE/Ser_Exporter"/>
</dbReference>
<feature type="transmembrane region" description="Helical" evidence="2">
    <location>
        <begin position="384"/>
        <end position="407"/>
    </location>
</feature>
<feature type="transmembrane region" description="Helical" evidence="2">
    <location>
        <begin position="322"/>
        <end position="339"/>
    </location>
</feature>
<evidence type="ECO:0000313" key="4">
    <source>
        <dbReference type="EMBL" id="QTE01947.1"/>
    </source>
</evidence>
<evidence type="ECO:0000259" key="3">
    <source>
        <dbReference type="Pfam" id="PF06738"/>
    </source>
</evidence>
<feature type="transmembrane region" description="Helical" evidence="2">
    <location>
        <begin position="205"/>
        <end position="227"/>
    </location>
</feature>
<keyword evidence="2" id="KW-0472">Membrane</keyword>
<dbReference type="PANTHER" id="PTHR31082:SF4">
    <property type="entry name" value="PHEROMONE-REGULATED MEMBRANE PROTEIN 10"/>
    <property type="match status" value="1"/>
</dbReference>
<accession>A0ABX7TZL8</accession>
<gene>
    <name evidence="4" type="ORF">S1361_31740</name>
</gene>
<dbReference type="EMBL" id="CP071839">
    <property type="protein sequence ID" value="QTE01947.1"/>
    <property type="molecule type" value="Genomic_DNA"/>
</dbReference>
<dbReference type="Proteomes" id="UP000663908">
    <property type="component" value="Chromosome"/>
</dbReference>
<protein>
    <recommendedName>
        <fullName evidence="3">Threonine/serine exporter-like N-terminal domain-containing protein</fullName>
    </recommendedName>
</protein>
<dbReference type="InterPro" id="IPR010619">
    <property type="entry name" value="ThrE-like_N"/>
</dbReference>
<comment type="similarity">
    <text evidence="1">Belongs to the ThrE exporter (TC 2.A.79) family.</text>
</comment>
<feature type="transmembrane region" description="Helical" evidence="2">
    <location>
        <begin position="172"/>
        <end position="190"/>
    </location>
</feature>
<evidence type="ECO:0000313" key="5">
    <source>
        <dbReference type="Proteomes" id="UP000663908"/>
    </source>
</evidence>
<feature type="transmembrane region" description="Helical" evidence="2">
    <location>
        <begin position="297"/>
        <end position="316"/>
    </location>
</feature>
<feature type="transmembrane region" description="Helical" evidence="2">
    <location>
        <begin position="351"/>
        <end position="378"/>
    </location>
</feature>
<dbReference type="PANTHER" id="PTHR31082">
    <property type="entry name" value="PHEROMONE-REGULATED MEMBRANE PROTEIN 10"/>
    <property type="match status" value="1"/>
</dbReference>
<name>A0ABX7TZL8_STRCY</name>
<feature type="domain" description="Threonine/serine exporter-like N-terminal" evidence="3">
    <location>
        <begin position="20"/>
        <end position="252"/>
    </location>
</feature>
<feature type="transmembrane region" description="Helical" evidence="2">
    <location>
        <begin position="274"/>
        <end position="292"/>
    </location>
</feature>
<reference evidence="4 5" key="1">
    <citation type="submission" date="2021-03" db="EMBL/GenBank/DDBJ databases">
        <title>Complete genome sequence of Streptomyces cyanogenus S136, producer of anticancer angucycline landomycin A.</title>
        <authorList>
            <person name="Hrab P."/>
            <person name="Ruckert C."/>
            <person name="Busche T."/>
            <person name="Ostash I."/>
            <person name="Kalinowski J."/>
            <person name="Fedorenko V."/>
            <person name="Yushchuk O."/>
            <person name="Ostash B."/>
        </authorList>
    </citation>
    <scope>NUCLEOTIDE SEQUENCE [LARGE SCALE GENOMIC DNA]</scope>
    <source>
        <strain evidence="4 5">S136</strain>
    </source>
</reference>